<dbReference type="InterPro" id="IPR024775">
    <property type="entry name" value="DinB-like"/>
</dbReference>
<sequence>MEKVKIAVVDWVDWVNKNGENYPEITDGIEVEVAEMFRVNYNPAEAGKPEPLFWSEVSPVQKEDIERTIRLLKYSRRDLLELVSNLTEDYLDWKPPDKPRTIRNTLAHIAYVEPWYVTRLNIKLPIDYPKDLFKLLNHTREIVINCLQNFPERKMKGVFQPKKIKVRCATYGLPEKF</sequence>
<dbReference type="EMBL" id="DTMQ01000041">
    <property type="protein sequence ID" value="HGE99714.1"/>
    <property type="molecule type" value="Genomic_DNA"/>
</dbReference>
<dbReference type="Pfam" id="PF12867">
    <property type="entry name" value="DinB_2"/>
    <property type="match status" value="1"/>
</dbReference>
<proteinExistence type="predicted"/>
<evidence type="ECO:0000259" key="1">
    <source>
        <dbReference type="Pfam" id="PF12867"/>
    </source>
</evidence>
<evidence type="ECO:0000313" key="2">
    <source>
        <dbReference type="EMBL" id="HGE99714.1"/>
    </source>
</evidence>
<dbReference type="SUPFAM" id="SSF109854">
    <property type="entry name" value="DinB/YfiT-like putative metalloenzymes"/>
    <property type="match status" value="1"/>
</dbReference>
<dbReference type="InterPro" id="IPR034660">
    <property type="entry name" value="DinB/YfiT-like"/>
</dbReference>
<accession>A0A7C3YTG1</accession>
<dbReference type="AlphaFoldDB" id="A0A7C3YTG1"/>
<name>A0A7C3YTG1_UNCW3</name>
<dbReference type="Gene3D" id="1.20.120.450">
    <property type="entry name" value="dinb family like domain"/>
    <property type="match status" value="1"/>
</dbReference>
<organism evidence="2">
    <name type="scientific">candidate division WOR-3 bacterium</name>
    <dbReference type="NCBI Taxonomy" id="2052148"/>
    <lineage>
        <taxon>Bacteria</taxon>
        <taxon>Bacteria division WOR-3</taxon>
    </lineage>
</organism>
<reference evidence="2" key="1">
    <citation type="journal article" date="2020" name="mSystems">
        <title>Genome- and Community-Level Interaction Insights into Carbon Utilization and Element Cycling Functions of Hydrothermarchaeota in Hydrothermal Sediment.</title>
        <authorList>
            <person name="Zhou Z."/>
            <person name="Liu Y."/>
            <person name="Xu W."/>
            <person name="Pan J."/>
            <person name="Luo Z.H."/>
            <person name="Li M."/>
        </authorList>
    </citation>
    <scope>NUCLEOTIDE SEQUENCE [LARGE SCALE GENOMIC DNA]</scope>
    <source>
        <strain evidence="2">SpSt-906</strain>
    </source>
</reference>
<gene>
    <name evidence="2" type="ORF">ENX07_06590</name>
</gene>
<protein>
    <submittedName>
        <fullName evidence="2">DinB family protein</fullName>
    </submittedName>
</protein>
<feature type="domain" description="DinB-like" evidence="1">
    <location>
        <begin position="72"/>
        <end position="151"/>
    </location>
</feature>
<comment type="caution">
    <text evidence="2">The sequence shown here is derived from an EMBL/GenBank/DDBJ whole genome shotgun (WGS) entry which is preliminary data.</text>
</comment>